<organism evidence="2 3">
    <name type="scientific">Antricoccus suffuscus</name>
    <dbReference type="NCBI Taxonomy" id="1629062"/>
    <lineage>
        <taxon>Bacteria</taxon>
        <taxon>Bacillati</taxon>
        <taxon>Actinomycetota</taxon>
        <taxon>Actinomycetes</taxon>
        <taxon>Geodermatophilales</taxon>
        <taxon>Antricoccaceae</taxon>
        <taxon>Antricoccus</taxon>
    </lineage>
</organism>
<dbReference type="NCBIfam" id="TIGR00199">
    <property type="entry name" value="PncC_domain"/>
    <property type="match status" value="1"/>
</dbReference>
<dbReference type="InterPro" id="IPR008136">
    <property type="entry name" value="CinA_C"/>
</dbReference>
<comment type="caution">
    <text evidence="2">The sequence shown here is derived from an EMBL/GenBank/DDBJ whole genome shotgun (WGS) entry which is preliminary data.</text>
</comment>
<accession>A0A2T1A4T0</accession>
<reference evidence="2 3" key="1">
    <citation type="submission" date="2018-03" db="EMBL/GenBank/DDBJ databases">
        <title>Genomic Encyclopedia of Archaeal and Bacterial Type Strains, Phase II (KMG-II): from individual species to whole genera.</title>
        <authorList>
            <person name="Goeker M."/>
        </authorList>
    </citation>
    <scope>NUCLEOTIDE SEQUENCE [LARGE SCALE GENOMIC DNA]</scope>
    <source>
        <strain evidence="2 3">DSM 100065</strain>
    </source>
</reference>
<dbReference type="Pfam" id="PF02464">
    <property type="entry name" value="CinA"/>
    <property type="match status" value="1"/>
</dbReference>
<gene>
    <name evidence="2" type="ORF">CLV47_102302</name>
</gene>
<dbReference type="Gene3D" id="3.90.950.20">
    <property type="entry name" value="CinA-like"/>
    <property type="match status" value="1"/>
</dbReference>
<dbReference type="EMBL" id="PVUE01000002">
    <property type="protein sequence ID" value="PRZ43611.1"/>
    <property type="molecule type" value="Genomic_DNA"/>
</dbReference>
<dbReference type="SUPFAM" id="SSF142433">
    <property type="entry name" value="CinA-like"/>
    <property type="match status" value="1"/>
</dbReference>
<sequence length="161" mass="16639">MSADPTYDAARRVIEGYARMRLTIGTVESLTGGLLCAALTSIPGASGVVRGGLVVYATELKATLAGVPAGQLAQDGPVSESTARSLAGGAIRRTGAAVGIATTGVAGPDKQDGHEVGTVWLGLQLPGQPAEAREYRFKGDRDQIRHQTVLTALEWLAGRID</sequence>
<feature type="domain" description="CinA C-terminal" evidence="1">
    <location>
        <begin position="10"/>
        <end position="157"/>
    </location>
</feature>
<keyword evidence="3" id="KW-1185">Reference proteome</keyword>
<dbReference type="Proteomes" id="UP000237752">
    <property type="component" value="Unassembled WGS sequence"/>
</dbReference>
<evidence type="ECO:0000313" key="2">
    <source>
        <dbReference type="EMBL" id="PRZ43611.1"/>
    </source>
</evidence>
<proteinExistence type="predicted"/>
<dbReference type="InterPro" id="IPR036653">
    <property type="entry name" value="CinA-like_C"/>
</dbReference>
<protein>
    <submittedName>
        <fullName evidence="2">Nicotinamide-nucleotide amidase</fullName>
    </submittedName>
</protein>
<name>A0A2T1A4T0_9ACTN</name>
<evidence type="ECO:0000259" key="1">
    <source>
        <dbReference type="Pfam" id="PF02464"/>
    </source>
</evidence>
<evidence type="ECO:0000313" key="3">
    <source>
        <dbReference type="Proteomes" id="UP000237752"/>
    </source>
</evidence>
<dbReference type="RefSeq" id="WP_202862376.1">
    <property type="nucleotide sequence ID" value="NZ_PVUE01000002.1"/>
</dbReference>
<dbReference type="AlphaFoldDB" id="A0A2T1A4T0"/>